<evidence type="ECO:0000259" key="5">
    <source>
        <dbReference type="PROSITE" id="PS50102"/>
    </source>
</evidence>
<dbReference type="FunFam" id="3.30.70.330:FF:001043">
    <property type="entry name" value="RNA-binding protein, putative"/>
    <property type="match status" value="1"/>
</dbReference>
<dbReference type="InterPro" id="IPR012677">
    <property type="entry name" value="Nucleotide-bd_a/b_plait_sf"/>
</dbReference>
<dbReference type="PANTHER" id="PTHR24012">
    <property type="entry name" value="RNA BINDING PROTEIN"/>
    <property type="match status" value="1"/>
</dbReference>
<dbReference type="Pfam" id="PF00076">
    <property type="entry name" value="RRM_1"/>
    <property type="match status" value="2"/>
</dbReference>
<dbReference type="OMA" id="AEYDCID"/>
<feature type="domain" description="RRM" evidence="5">
    <location>
        <begin position="95"/>
        <end position="174"/>
    </location>
</feature>
<evidence type="ECO:0000313" key="6">
    <source>
        <dbReference type="EMBL" id="CCC48505.1"/>
    </source>
</evidence>
<evidence type="ECO:0000256" key="2">
    <source>
        <dbReference type="ARBA" id="ARBA00022884"/>
    </source>
</evidence>
<keyword evidence="2 3" id="KW-0694">RNA-binding</keyword>
<dbReference type="GO" id="GO:0003723">
    <property type="term" value="F:RNA binding"/>
    <property type="evidence" value="ECO:0007669"/>
    <property type="project" value="UniProtKB-UniRule"/>
</dbReference>
<dbReference type="InterPro" id="IPR000504">
    <property type="entry name" value="RRM_dom"/>
</dbReference>
<dbReference type="AlphaFoldDB" id="G0TX16"/>
<dbReference type="Gene3D" id="3.30.70.330">
    <property type="match status" value="2"/>
</dbReference>
<feature type="compositionally biased region" description="Basic and acidic residues" evidence="4">
    <location>
        <begin position="175"/>
        <end position="189"/>
    </location>
</feature>
<reference evidence="6" key="1">
    <citation type="journal article" date="2012" name="Proc. Natl. Acad. Sci. U.S.A.">
        <title>Antigenic diversity is generated by distinct evolutionary mechanisms in African trypanosome species.</title>
        <authorList>
            <person name="Jackson A.P."/>
            <person name="Berry A."/>
            <person name="Aslett M."/>
            <person name="Allison H.C."/>
            <person name="Burton P."/>
            <person name="Vavrova-Anderson J."/>
            <person name="Brown R."/>
            <person name="Browne H."/>
            <person name="Corton N."/>
            <person name="Hauser H."/>
            <person name="Gamble J."/>
            <person name="Gilderthorp R."/>
            <person name="Marcello L."/>
            <person name="McQuillan J."/>
            <person name="Otto T.D."/>
            <person name="Quail M.A."/>
            <person name="Sanders M.J."/>
            <person name="van Tonder A."/>
            <person name="Ginger M.L."/>
            <person name="Field M.C."/>
            <person name="Barry J.D."/>
            <person name="Hertz-Fowler C."/>
            <person name="Berriman M."/>
        </authorList>
    </citation>
    <scope>NUCLEOTIDE SEQUENCE</scope>
    <source>
        <strain evidence="6">Y486</strain>
    </source>
</reference>
<keyword evidence="1" id="KW-0677">Repeat</keyword>
<dbReference type="SMART" id="SM00360">
    <property type="entry name" value="RRM"/>
    <property type="match status" value="2"/>
</dbReference>
<dbReference type="PROSITE" id="PS50102">
    <property type="entry name" value="RRM"/>
    <property type="match status" value="2"/>
</dbReference>
<proteinExistence type="predicted"/>
<evidence type="ECO:0000256" key="1">
    <source>
        <dbReference type="ARBA" id="ARBA00022737"/>
    </source>
</evidence>
<sequence length="397" mass="42683">MSYSNLFVAKLPRNLNDAGLEQIFAEFNPISAKVMLDASSGKSKGFGFVLFRSEEEGKLAYQKLNRKSARVCRHNFTLVIYPSQHSGKAAAVASKELYIRNIPITMSQDRLKQFLSTFGKLTYCAMREDHHGNPVWVVYAEYDCIDCAKNALQKLHGNSEYFPGPPVMVKFADNEEAKQERRRRREEGKLAPAPVPRSACVFPPPRAAASAAVSRRSTTLAAIPNDLGSPVSHSVGSNTNSFGTPNDIKLLSNSTACSVGPNQGSDASSSASSAYRLMANAFMASSPEKDHEAHSPPLYLAPQNDTLPSMHPPSTSCRTSSLPAMQGLRAVGSTSEVASGGGVLVLENGQQLVLASNAVNVRPTSFGSGVKGTVLWSTPGTAKYTQSFQRSTSFIGL</sequence>
<organism evidence="6">
    <name type="scientific">Trypanosoma vivax (strain Y486)</name>
    <dbReference type="NCBI Taxonomy" id="1055687"/>
    <lineage>
        <taxon>Eukaryota</taxon>
        <taxon>Discoba</taxon>
        <taxon>Euglenozoa</taxon>
        <taxon>Kinetoplastea</taxon>
        <taxon>Metakinetoplastina</taxon>
        <taxon>Trypanosomatida</taxon>
        <taxon>Trypanosomatidae</taxon>
        <taxon>Trypanosoma</taxon>
        <taxon>Duttonella</taxon>
    </lineage>
</organism>
<dbReference type="InterPro" id="IPR035979">
    <property type="entry name" value="RBD_domain_sf"/>
</dbReference>
<gene>
    <name evidence="6" type="ORF">TVY486_0602960</name>
</gene>
<evidence type="ECO:0000256" key="3">
    <source>
        <dbReference type="PROSITE-ProRule" id="PRU00176"/>
    </source>
</evidence>
<dbReference type="CDD" id="cd00590">
    <property type="entry name" value="RRM_SF"/>
    <property type="match status" value="1"/>
</dbReference>
<dbReference type="VEuPathDB" id="TriTrypDB:TvY486_0602960"/>
<feature type="region of interest" description="Disordered" evidence="4">
    <location>
        <begin position="175"/>
        <end position="196"/>
    </location>
</feature>
<protein>
    <submittedName>
        <fullName evidence="6">Putative RNA-binding protein</fullName>
    </submittedName>
</protein>
<name>G0TX16_TRYVY</name>
<dbReference type="SUPFAM" id="SSF54928">
    <property type="entry name" value="RNA-binding domain, RBD"/>
    <property type="match status" value="1"/>
</dbReference>
<evidence type="ECO:0000256" key="4">
    <source>
        <dbReference type="SAM" id="MobiDB-lite"/>
    </source>
</evidence>
<dbReference type="EMBL" id="HE573022">
    <property type="protein sequence ID" value="CCC48505.1"/>
    <property type="molecule type" value="Genomic_DNA"/>
</dbReference>
<accession>G0TX16</accession>
<feature type="domain" description="RRM" evidence="5">
    <location>
        <begin position="4"/>
        <end position="85"/>
    </location>
</feature>